<dbReference type="InterPro" id="IPR001882">
    <property type="entry name" value="Biotin_BS"/>
</dbReference>
<dbReference type="InterPro" id="IPR005481">
    <property type="entry name" value="BC-like_N"/>
</dbReference>
<dbReference type="SUPFAM" id="SSF52440">
    <property type="entry name" value="PreATP-grasp domain"/>
    <property type="match status" value="1"/>
</dbReference>
<dbReference type="PROSITE" id="PS50979">
    <property type="entry name" value="BC"/>
    <property type="match status" value="1"/>
</dbReference>
<dbReference type="InterPro" id="IPR011053">
    <property type="entry name" value="Single_hybrid_motif"/>
</dbReference>
<evidence type="ECO:0000259" key="9">
    <source>
        <dbReference type="PROSITE" id="PS50975"/>
    </source>
</evidence>
<dbReference type="Gene3D" id="2.40.50.100">
    <property type="match status" value="1"/>
</dbReference>
<reference evidence="12" key="1">
    <citation type="journal article" date="2019" name="Int. J. Syst. Evol. Microbiol.">
        <title>The Global Catalogue of Microorganisms (GCM) 10K type strain sequencing project: providing services to taxonomists for standard genome sequencing and annotation.</title>
        <authorList>
            <consortium name="The Broad Institute Genomics Platform"/>
            <consortium name="The Broad Institute Genome Sequencing Center for Infectious Disease"/>
            <person name="Wu L."/>
            <person name="Ma J."/>
        </authorList>
    </citation>
    <scope>NUCLEOTIDE SEQUENCE [LARGE SCALE GENOMIC DNA]</scope>
    <source>
        <strain evidence="12">JCM 13595</strain>
    </source>
</reference>
<dbReference type="InterPro" id="IPR011054">
    <property type="entry name" value="Rudment_hybrid_motif"/>
</dbReference>
<feature type="domain" description="Biotin carboxylation" evidence="10">
    <location>
        <begin position="6"/>
        <end position="452"/>
    </location>
</feature>
<gene>
    <name evidence="11" type="ORF">GCM10009720_17570</name>
</gene>
<dbReference type="InterPro" id="IPR011764">
    <property type="entry name" value="Biotin_carboxylation_dom"/>
</dbReference>
<dbReference type="PROSITE" id="PS00867">
    <property type="entry name" value="CPSASE_2"/>
    <property type="match status" value="1"/>
</dbReference>
<keyword evidence="6" id="KW-0092">Biotin</keyword>
<organism evidence="11 12">
    <name type="scientific">Yaniella flava</name>
    <dbReference type="NCBI Taxonomy" id="287930"/>
    <lineage>
        <taxon>Bacteria</taxon>
        <taxon>Bacillati</taxon>
        <taxon>Actinomycetota</taxon>
        <taxon>Actinomycetes</taxon>
        <taxon>Micrococcales</taxon>
        <taxon>Micrococcaceae</taxon>
        <taxon>Yaniella</taxon>
    </lineage>
</organism>
<dbReference type="Pfam" id="PF02786">
    <property type="entry name" value="CPSase_L_D2"/>
    <property type="match status" value="1"/>
</dbReference>
<dbReference type="SUPFAM" id="SSF51246">
    <property type="entry name" value="Rudiment single hybrid motif"/>
    <property type="match status" value="1"/>
</dbReference>
<comment type="caution">
    <text evidence="11">The sequence shown here is derived from an EMBL/GenBank/DDBJ whole genome shotgun (WGS) entry which is preliminary data.</text>
</comment>
<dbReference type="PROSITE" id="PS50975">
    <property type="entry name" value="ATP_GRASP"/>
    <property type="match status" value="1"/>
</dbReference>
<keyword evidence="4 7" id="KW-0547">Nucleotide-binding</keyword>
<evidence type="ECO:0000256" key="5">
    <source>
        <dbReference type="ARBA" id="ARBA00022840"/>
    </source>
</evidence>
<dbReference type="InterPro" id="IPR011761">
    <property type="entry name" value="ATP-grasp"/>
</dbReference>
<dbReference type="InterPro" id="IPR016185">
    <property type="entry name" value="PreATP-grasp_dom_sf"/>
</dbReference>
<feature type="domain" description="ATP-grasp" evidence="9">
    <location>
        <begin position="124"/>
        <end position="323"/>
    </location>
</feature>
<evidence type="ECO:0000256" key="2">
    <source>
        <dbReference type="ARBA" id="ARBA00013263"/>
    </source>
</evidence>
<protein>
    <recommendedName>
        <fullName evidence="2">biotin carboxylase</fullName>
        <ecNumber evidence="2">6.3.4.14</ecNumber>
    </recommendedName>
</protein>
<dbReference type="InterPro" id="IPR005479">
    <property type="entry name" value="CPAse_ATP-bd"/>
</dbReference>
<keyword evidence="5 7" id="KW-0067">ATP-binding</keyword>
<evidence type="ECO:0000256" key="1">
    <source>
        <dbReference type="ARBA" id="ARBA00001953"/>
    </source>
</evidence>
<dbReference type="InterPro" id="IPR005482">
    <property type="entry name" value="Biotin_COase_C"/>
</dbReference>
<evidence type="ECO:0000256" key="3">
    <source>
        <dbReference type="ARBA" id="ARBA00022598"/>
    </source>
</evidence>
<dbReference type="EMBL" id="BAAAMN010000029">
    <property type="protein sequence ID" value="GAA2037443.1"/>
    <property type="molecule type" value="Genomic_DNA"/>
</dbReference>
<evidence type="ECO:0000256" key="7">
    <source>
        <dbReference type="PROSITE-ProRule" id="PRU00409"/>
    </source>
</evidence>
<dbReference type="PANTHER" id="PTHR18866">
    <property type="entry name" value="CARBOXYLASE:PYRUVATE/ACETYL-COA/PROPIONYL-COA CARBOXYLASE"/>
    <property type="match status" value="1"/>
</dbReference>
<evidence type="ECO:0000256" key="6">
    <source>
        <dbReference type="ARBA" id="ARBA00023267"/>
    </source>
</evidence>
<keyword evidence="3" id="KW-0436">Ligase</keyword>
<dbReference type="InterPro" id="IPR050856">
    <property type="entry name" value="Biotin_carboxylase_complex"/>
</dbReference>
<dbReference type="PROSITE" id="PS00188">
    <property type="entry name" value="BIOTIN"/>
    <property type="match status" value="1"/>
</dbReference>
<evidence type="ECO:0000259" key="10">
    <source>
        <dbReference type="PROSITE" id="PS50979"/>
    </source>
</evidence>
<dbReference type="CDD" id="cd06850">
    <property type="entry name" value="biotinyl_domain"/>
    <property type="match status" value="1"/>
</dbReference>
<dbReference type="PROSITE" id="PS00866">
    <property type="entry name" value="CPSASE_1"/>
    <property type="match status" value="1"/>
</dbReference>
<dbReference type="PROSITE" id="PS50968">
    <property type="entry name" value="BIOTINYL_LIPOYL"/>
    <property type="match status" value="1"/>
</dbReference>
<accession>A0ABP5G4V5</accession>
<proteinExistence type="predicted"/>
<evidence type="ECO:0000259" key="8">
    <source>
        <dbReference type="PROSITE" id="PS50968"/>
    </source>
</evidence>
<keyword evidence="12" id="KW-1185">Reference proteome</keyword>
<dbReference type="Pfam" id="PF00289">
    <property type="entry name" value="Biotin_carb_N"/>
    <property type="match status" value="1"/>
</dbReference>
<dbReference type="Proteomes" id="UP001501461">
    <property type="component" value="Unassembled WGS sequence"/>
</dbReference>
<comment type="cofactor">
    <cofactor evidence="1">
        <name>biotin</name>
        <dbReference type="ChEBI" id="CHEBI:57586"/>
    </cofactor>
</comment>
<feature type="domain" description="Lipoyl-binding" evidence="8">
    <location>
        <begin position="582"/>
        <end position="656"/>
    </location>
</feature>
<evidence type="ECO:0000313" key="11">
    <source>
        <dbReference type="EMBL" id="GAA2037443.1"/>
    </source>
</evidence>
<name>A0ABP5G4V5_9MICC</name>
<dbReference type="Pfam" id="PF02785">
    <property type="entry name" value="Biotin_carb_C"/>
    <property type="match status" value="1"/>
</dbReference>
<dbReference type="Gene3D" id="3.30.470.20">
    <property type="entry name" value="ATP-grasp fold, B domain"/>
    <property type="match status" value="1"/>
</dbReference>
<sequence>MIDVRLFSKVLIANRGEIAIRVAKTLHNLGIRSVAIYSDADQDAAHVRCADQAIRLGASSADSYLNPQAVVQAALESGAQAIHPGYGFISENVDLARACQQAGVTFIGPNEHALDVMGDKIRSKNHVATAGVPMVDGVSEPGLSDAQLVEATKNMAFPMLIKPSAGGGGKGMHVVESHDELASQLETARRVAKAAFGDDTLLIEQLVRAPRHIEVQVLADTHGNVIHLGERECSLQRRHQKIIEEAPSVLLTDETRARIGQAAVDTAKSVNYVGAGTVEFLVSDAEPDKFYFMEMNTRLQVEHPVTEEVTGVDLVEEQIRIAAGEPLALRQEDLTFTGHSIEARVYAETPAAGFMPSTGTVLHLAEPAGSGVRVDSGLRDGAVIGTEFDPMVAKVIATGTDRAQALARLEQALDEMVLLGVNTNLEYLQHLLRDDDVVAGRMDTTLVEARLNDMVFDTPSEKHAQIAAQFIHQIVQAPTSAWEYDGFRLAESAPITYRVDYPADEPTRFDVVLQSNTQLLPTGAVNEFVYRDASGVETVTVAAEAPTSQGTRVWLASNNFTGVVLVLDHKAQVLDILATMESEERGVDPQVRAPLPGTVTAVHIDDGSEVAAGDPVVTIEAMKMEHHLKAPLDGTAAIHVKDGQQVRLDQNILTVTGHDADDADDA</sequence>
<dbReference type="SMART" id="SM00878">
    <property type="entry name" value="Biotin_carb_C"/>
    <property type="match status" value="1"/>
</dbReference>
<dbReference type="InterPro" id="IPR000089">
    <property type="entry name" value="Biotin_lipoyl"/>
</dbReference>
<evidence type="ECO:0000313" key="12">
    <source>
        <dbReference type="Proteomes" id="UP001501461"/>
    </source>
</evidence>
<dbReference type="Pfam" id="PF00364">
    <property type="entry name" value="Biotin_lipoyl"/>
    <property type="match status" value="1"/>
</dbReference>
<dbReference type="EC" id="6.3.4.14" evidence="2"/>
<dbReference type="SUPFAM" id="SSF56059">
    <property type="entry name" value="Glutathione synthetase ATP-binding domain-like"/>
    <property type="match status" value="1"/>
</dbReference>
<dbReference type="SUPFAM" id="SSF51230">
    <property type="entry name" value="Single hybrid motif"/>
    <property type="match status" value="1"/>
</dbReference>
<evidence type="ECO:0000256" key="4">
    <source>
        <dbReference type="ARBA" id="ARBA00022741"/>
    </source>
</evidence>
<dbReference type="PANTHER" id="PTHR18866:SF33">
    <property type="entry name" value="METHYLCROTONOYL-COA CARBOXYLASE SUBUNIT ALPHA, MITOCHONDRIAL-RELATED"/>
    <property type="match status" value="1"/>
</dbReference>